<dbReference type="RefSeq" id="WP_284240779.1">
    <property type="nucleotide sequence ID" value="NZ_BSSQ01000016.1"/>
</dbReference>
<name>A0ABQ6GK59_9BACL</name>
<accession>A0ABQ6GK59</accession>
<feature type="region of interest" description="Disordered" evidence="1">
    <location>
        <begin position="38"/>
        <end position="58"/>
    </location>
</feature>
<reference evidence="2 3" key="1">
    <citation type="submission" date="2023-03" db="EMBL/GenBank/DDBJ databases">
        <title>Draft genome sequence of the bacteria which degrade cell wall of Tricholomamatutake.</title>
        <authorList>
            <person name="Konishi Y."/>
            <person name="Fukuta Y."/>
            <person name="Shirasaka N."/>
        </authorList>
    </citation>
    <scope>NUCLEOTIDE SEQUENCE [LARGE SCALE GENOMIC DNA]</scope>
    <source>
        <strain evidence="3">mu1</strain>
    </source>
</reference>
<dbReference type="EMBL" id="BSSQ01000016">
    <property type="protein sequence ID" value="GLX70022.1"/>
    <property type="molecule type" value="Genomic_DNA"/>
</dbReference>
<proteinExistence type="predicted"/>
<sequence length="58" mass="6487">MDNKEDLVTERDIDPKFGLFTEEEPNIVLPDLTSKLIERYPTNSRTAPPPSGPSDGSR</sequence>
<evidence type="ECO:0000256" key="1">
    <source>
        <dbReference type="SAM" id="MobiDB-lite"/>
    </source>
</evidence>
<protein>
    <submittedName>
        <fullName evidence="2">Uncharacterized protein</fullName>
    </submittedName>
</protein>
<gene>
    <name evidence="2" type="ORF">MU1_43680</name>
</gene>
<comment type="caution">
    <text evidence="2">The sequence shown here is derived from an EMBL/GenBank/DDBJ whole genome shotgun (WGS) entry which is preliminary data.</text>
</comment>
<evidence type="ECO:0000313" key="3">
    <source>
        <dbReference type="Proteomes" id="UP001157114"/>
    </source>
</evidence>
<dbReference type="Proteomes" id="UP001157114">
    <property type="component" value="Unassembled WGS sequence"/>
</dbReference>
<keyword evidence="3" id="KW-1185">Reference proteome</keyword>
<organism evidence="2 3">
    <name type="scientific">Paenibacillus glycanilyticus</name>
    <dbReference type="NCBI Taxonomy" id="126569"/>
    <lineage>
        <taxon>Bacteria</taxon>
        <taxon>Bacillati</taxon>
        <taxon>Bacillota</taxon>
        <taxon>Bacilli</taxon>
        <taxon>Bacillales</taxon>
        <taxon>Paenibacillaceae</taxon>
        <taxon>Paenibacillus</taxon>
    </lineage>
</organism>
<evidence type="ECO:0000313" key="2">
    <source>
        <dbReference type="EMBL" id="GLX70022.1"/>
    </source>
</evidence>